<keyword evidence="1 3" id="KW-0597">Phosphoprotein</keyword>
<dbReference type="Gene3D" id="3.40.50.2300">
    <property type="match status" value="1"/>
</dbReference>
<gene>
    <name evidence="5" type="ORF">BM524_14715</name>
</gene>
<evidence type="ECO:0000256" key="2">
    <source>
        <dbReference type="ARBA" id="ARBA00023125"/>
    </source>
</evidence>
<organism evidence="5 6">
    <name type="scientific">Alteromonas mediterranea</name>
    <dbReference type="NCBI Taxonomy" id="314275"/>
    <lineage>
        <taxon>Bacteria</taxon>
        <taxon>Pseudomonadati</taxon>
        <taxon>Pseudomonadota</taxon>
        <taxon>Gammaproteobacteria</taxon>
        <taxon>Alteromonadales</taxon>
        <taxon>Alteromonadaceae</taxon>
        <taxon>Alteromonas/Salinimonas group</taxon>
        <taxon>Alteromonas</taxon>
    </lineage>
</organism>
<dbReference type="SMART" id="SM00421">
    <property type="entry name" value="HTH_LUXR"/>
    <property type="match status" value="1"/>
</dbReference>
<dbReference type="Pfam" id="PF00196">
    <property type="entry name" value="GerE"/>
    <property type="match status" value="1"/>
</dbReference>
<evidence type="ECO:0000259" key="4">
    <source>
        <dbReference type="PROSITE" id="PS50110"/>
    </source>
</evidence>
<dbReference type="AlphaFoldDB" id="A0AAC9JG39"/>
<dbReference type="SUPFAM" id="SSF52172">
    <property type="entry name" value="CheY-like"/>
    <property type="match status" value="1"/>
</dbReference>
<evidence type="ECO:0000256" key="3">
    <source>
        <dbReference type="PROSITE-ProRule" id="PRU00169"/>
    </source>
</evidence>
<feature type="modified residue" description="4-aspartylphosphate" evidence="3">
    <location>
        <position position="53"/>
    </location>
</feature>
<evidence type="ECO:0000313" key="6">
    <source>
        <dbReference type="Proteomes" id="UP000182101"/>
    </source>
</evidence>
<dbReference type="InterPro" id="IPR016032">
    <property type="entry name" value="Sig_transdc_resp-reg_C-effctor"/>
</dbReference>
<dbReference type="Proteomes" id="UP000182101">
    <property type="component" value="Chromosome"/>
</dbReference>
<keyword evidence="2" id="KW-0238">DNA-binding</keyword>
<dbReference type="CDD" id="cd17535">
    <property type="entry name" value="REC_NarL-like"/>
    <property type="match status" value="1"/>
</dbReference>
<dbReference type="PANTHER" id="PTHR43214:SF43">
    <property type="entry name" value="TWO-COMPONENT RESPONSE REGULATOR"/>
    <property type="match status" value="1"/>
</dbReference>
<dbReference type="InterPro" id="IPR001789">
    <property type="entry name" value="Sig_transdc_resp-reg_receiver"/>
</dbReference>
<dbReference type="PROSITE" id="PS50110">
    <property type="entry name" value="RESPONSE_REGULATORY"/>
    <property type="match status" value="1"/>
</dbReference>
<sequence length="227" mass="24902">MNILIVDDHAVVREGYKALLNAMMPDCHIFDAENGAQTHRLLAHSDIEILILDINLSNESGLVLAKIFLKRHPKLKIIFFSMFEDSVILHRAMQTGAMGYISKSSSPEILISAIKVVAKGQKYIERGLAVNLANQLLDTNVDIAMKLTKREFEIFIAIAMNKSRFDIADELGLSAKTVSNALTVIKRKLDAVPSQFAGIAAKHGYIGDTELSASASVSFVKNSEKSS</sequence>
<dbReference type="Pfam" id="PF00072">
    <property type="entry name" value="Response_reg"/>
    <property type="match status" value="1"/>
</dbReference>
<dbReference type="InterPro" id="IPR058245">
    <property type="entry name" value="NreC/VraR/RcsB-like_REC"/>
</dbReference>
<proteinExistence type="predicted"/>
<dbReference type="RefSeq" id="WP_071959903.1">
    <property type="nucleotide sequence ID" value="NZ_CP018024.1"/>
</dbReference>
<dbReference type="InterPro" id="IPR039420">
    <property type="entry name" value="WalR-like"/>
</dbReference>
<dbReference type="SUPFAM" id="SSF46894">
    <property type="entry name" value="C-terminal effector domain of the bipartite response regulators"/>
    <property type="match status" value="1"/>
</dbReference>
<dbReference type="InterPro" id="IPR011006">
    <property type="entry name" value="CheY-like_superfamily"/>
</dbReference>
<evidence type="ECO:0000313" key="5">
    <source>
        <dbReference type="EMBL" id="APD90952.1"/>
    </source>
</evidence>
<feature type="domain" description="Response regulatory" evidence="4">
    <location>
        <begin position="2"/>
        <end position="118"/>
    </location>
</feature>
<dbReference type="SMART" id="SM00448">
    <property type="entry name" value="REC"/>
    <property type="match status" value="1"/>
</dbReference>
<name>A0AAC9JG39_9ALTE</name>
<dbReference type="GO" id="GO:0003677">
    <property type="term" value="F:DNA binding"/>
    <property type="evidence" value="ECO:0007669"/>
    <property type="project" value="UniProtKB-KW"/>
</dbReference>
<accession>A0AAC9JG39</accession>
<evidence type="ECO:0000256" key="1">
    <source>
        <dbReference type="ARBA" id="ARBA00022553"/>
    </source>
</evidence>
<dbReference type="InterPro" id="IPR000792">
    <property type="entry name" value="Tscrpt_reg_LuxR_C"/>
</dbReference>
<dbReference type="EMBL" id="CP018024">
    <property type="protein sequence ID" value="APD90952.1"/>
    <property type="molecule type" value="Genomic_DNA"/>
</dbReference>
<dbReference type="GO" id="GO:0000160">
    <property type="term" value="P:phosphorelay signal transduction system"/>
    <property type="evidence" value="ECO:0007669"/>
    <property type="project" value="InterPro"/>
</dbReference>
<dbReference type="PANTHER" id="PTHR43214">
    <property type="entry name" value="TWO-COMPONENT RESPONSE REGULATOR"/>
    <property type="match status" value="1"/>
</dbReference>
<protein>
    <submittedName>
        <fullName evidence="5">LuxR family transcriptional regulator</fullName>
    </submittedName>
</protein>
<dbReference type="GO" id="GO:0006355">
    <property type="term" value="P:regulation of DNA-templated transcription"/>
    <property type="evidence" value="ECO:0007669"/>
    <property type="project" value="InterPro"/>
</dbReference>
<reference evidence="5 6" key="1">
    <citation type="submission" date="2016-11" db="EMBL/GenBank/DDBJ databases">
        <title>Networking in microbes: conjugative elements and plasmids in the genus Alteromonas.</title>
        <authorList>
            <person name="Lopez-Perez M."/>
            <person name="Ramon-Marco N."/>
            <person name="Rodriguez-Valera F."/>
        </authorList>
    </citation>
    <scope>NUCLEOTIDE SEQUENCE [LARGE SCALE GENOMIC DNA]</scope>
    <source>
        <strain evidence="5 6">CP48</strain>
    </source>
</reference>